<feature type="domain" description="DUF222" evidence="2">
    <location>
        <begin position="92"/>
        <end position="436"/>
    </location>
</feature>
<dbReference type="Pfam" id="PF02720">
    <property type="entry name" value="DUF222"/>
    <property type="match status" value="1"/>
</dbReference>
<sequence length="550" mass="59918">MSTQTAQALKDLADAKALMASALQRLSGDIPAGHAACKAMLIEAVSEDVAREQIHCAHSLRATGAHKLTQDSLQNITEAGLDPTMEQLEAAEGRTTTGRTHFKDAKGLMVHWLGIALGAASTRLVQADCLIGGVDDAGQPIAAWLPELAEEFEGRNLDPRLVASTALKLHSARKDLGEGTAGEAKKQELQDQATAFLRAEPKTARKHINDLISQIKSGQRPMKALLDEIGIFKRGMRKGLVEYLLRVLPSQDAYVQAFFTRLGNPATAAGNRQGLKDAEAQFTGQEASDWDDGETKPEWAREDADSEQELSDSKENRATGQGEPGQWEDLKPERRRLVGFMALLMTDRKPTGSQPEEIPGLARAQVSIILNWEKMQQQASSFAVASAGTPLSPGETRAALCNAGIYPLVLNSKSLPLDLGRTQRFFSKAQGRAIRAAYRGCSYPGCSMPAEQCEIDHLDPWEKGGRTDIKSADLNCLIHHPARHCGLFHAVKVPGSRPMVLLPPELDPEQKLRFNTYFMTPDEASAANTLAEEATRQWRAGLIEVEIVEP</sequence>
<evidence type="ECO:0000313" key="3">
    <source>
        <dbReference type="EMBL" id="PMQ20114.1"/>
    </source>
</evidence>
<name>A0A2N7S1V0_9MICC</name>
<gene>
    <name evidence="3" type="ORF">CIK84_00330</name>
</gene>
<dbReference type="Proteomes" id="UP000235739">
    <property type="component" value="Unassembled WGS sequence"/>
</dbReference>
<keyword evidence="3" id="KW-0255">Endonuclease</keyword>
<accession>A0A2N7S1V0</accession>
<dbReference type="GO" id="GO:0004519">
    <property type="term" value="F:endonuclease activity"/>
    <property type="evidence" value="ECO:0007669"/>
    <property type="project" value="UniProtKB-KW"/>
</dbReference>
<feature type="region of interest" description="Disordered" evidence="1">
    <location>
        <begin position="284"/>
        <end position="331"/>
    </location>
</feature>
<dbReference type="EMBL" id="PNQX01000001">
    <property type="protein sequence ID" value="PMQ20114.1"/>
    <property type="molecule type" value="Genomic_DNA"/>
</dbReference>
<dbReference type="InterPro" id="IPR003615">
    <property type="entry name" value="HNH_nuc"/>
</dbReference>
<protein>
    <submittedName>
        <fullName evidence="3">HNH endonuclease</fullName>
    </submittedName>
</protein>
<dbReference type="CDD" id="cd00085">
    <property type="entry name" value="HNHc"/>
    <property type="match status" value="1"/>
</dbReference>
<proteinExistence type="predicted"/>
<dbReference type="AlphaFoldDB" id="A0A2N7S1V0"/>
<reference evidence="3 4" key="1">
    <citation type="journal article" date="2017" name="Elife">
        <title>Extensive horizontal gene transfer in cheese-associated bacteria.</title>
        <authorList>
            <person name="Bonham K.S."/>
            <person name="Wolfe B.E."/>
            <person name="Dutton R.J."/>
        </authorList>
    </citation>
    <scope>NUCLEOTIDE SEQUENCE [LARGE SCALE GENOMIC DNA]</scope>
    <source>
        <strain evidence="3 4">JB182</strain>
    </source>
</reference>
<evidence type="ECO:0000256" key="1">
    <source>
        <dbReference type="SAM" id="MobiDB-lite"/>
    </source>
</evidence>
<keyword evidence="3" id="KW-0378">Hydrolase</keyword>
<evidence type="ECO:0000313" key="4">
    <source>
        <dbReference type="Proteomes" id="UP000235739"/>
    </source>
</evidence>
<evidence type="ECO:0000259" key="2">
    <source>
        <dbReference type="Pfam" id="PF02720"/>
    </source>
</evidence>
<organism evidence="3 4">
    <name type="scientific">Glutamicibacter arilaitensis</name>
    <dbReference type="NCBI Taxonomy" id="256701"/>
    <lineage>
        <taxon>Bacteria</taxon>
        <taxon>Bacillati</taxon>
        <taxon>Actinomycetota</taxon>
        <taxon>Actinomycetes</taxon>
        <taxon>Micrococcales</taxon>
        <taxon>Micrococcaceae</taxon>
        <taxon>Glutamicibacter</taxon>
    </lineage>
</organism>
<comment type="caution">
    <text evidence="3">The sequence shown here is derived from an EMBL/GenBank/DDBJ whole genome shotgun (WGS) entry which is preliminary data.</text>
</comment>
<dbReference type="RefSeq" id="WP_102597271.1">
    <property type="nucleotide sequence ID" value="NZ_JABUYH010000016.1"/>
</dbReference>
<dbReference type="InterPro" id="IPR003870">
    <property type="entry name" value="DUF222"/>
</dbReference>
<feature type="compositionally biased region" description="Basic and acidic residues" evidence="1">
    <location>
        <begin position="293"/>
        <end position="303"/>
    </location>
</feature>
<keyword evidence="3" id="KW-0540">Nuclease</keyword>